<dbReference type="RefSeq" id="WP_138666391.1">
    <property type="nucleotide sequence ID" value="NZ_VCKY01000034.1"/>
</dbReference>
<gene>
    <name evidence="2" type="ORF">ETD86_13015</name>
</gene>
<comment type="caution">
    <text evidence="2">The sequence shown here is derived from an EMBL/GenBank/DDBJ whole genome shotgun (WGS) entry which is preliminary data.</text>
</comment>
<organism evidence="2 3">
    <name type="scientific">Nonomuraea turkmeniaca</name>
    <dbReference type="NCBI Taxonomy" id="103838"/>
    <lineage>
        <taxon>Bacteria</taxon>
        <taxon>Bacillati</taxon>
        <taxon>Actinomycetota</taxon>
        <taxon>Actinomycetes</taxon>
        <taxon>Streptosporangiales</taxon>
        <taxon>Streptosporangiaceae</taxon>
        <taxon>Nonomuraea</taxon>
    </lineage>
</organism>
<feature type="compositionally biased region" description="Low complexity" evidence="1">
    <location>
        <begin position="77"/>
        <end position="92"/>
    </location>
</feature>
<keyword evidence="3" id="KW-1185">Reference proteome</keyword>
<reference evidence="2 3" key="1">
    <citation type="submission" date="2019-05" db="EMBL/GenBank/DDBJ databases">
        <title>Draft genome sequence of Nonomuraea turkmeniaca DSM 43926.</title>
        <authorList>
            <person name="Saricaoglu S."/>
            <person name="Isik K."/>
        </authorList>
    </citation>
    <scope>NUCLEOTIDE SEQUENCE [LARGE SCALE GENOMIC DNA]</scope>
    <source>
        <strain evidence="2 3">DSM 43926</strain>
    </source>
</reference>
<dbReference type="AlphaFoldDB" id="A0A5S4FN14"/>
<evidence type="ECO:0000313" key="2">
    <source>
        <dbReference type="EMBL" id="TMR22083.1"/>
    </source>
</evidence>
<protein>
    <submittedName>
        <fullName evidence="2">Uncharacterized protein</fullName>
    </submittedName>
</protein>
<evidence type="ECO:0000313" key="3">
    <source>
        <dbReference type="Proteomes" id="UP000309128"/>
    </source>
</evidence>
<proteinExistence type="predicted"/>
<name>A0A5S4FN14_9ACTN</name>
<sequence>MSTDQLVIFNLAHPLRSIDAEAVGLPIRTYAVGEELKLSYGQAMRLVAGGAVAGANPQKPQTYMLDVPGSALRRAPAKSPEAPALAPEPAASVKPGRKSNGE</sequence>
<evidence type="ECO:0000256" key="1">
    <source>
        <dbReference type="SAM" id="MobiDB-lite"/>
    </source>
</evidence>
<feature type="region of interest" description="Disordered" evidence="1">
    <location>
        <begin position="70"/>
        <end position="102"/>
    </location>
</feature>
<dbReference type="EMBL" id="VCKY01000034">
    <property type="protein sequence ID" value="TMR22083.1"/>
    <property type="molecule type" value="Genomic_DNA"/>
</dbReference>
<accession>A0A5S4FN14</accession>
<dbReference type="Proteomes" id="UP000309128">
    <property type="component" value="Unassembled WGS sequence"/>
</dbReference>